<keyword evidence="1" id="KW-0812">Transmembrane</keyword>
<feature type="transmembrane region" description="Helical" evidence="1">
    <location>
        <begin position="62"/>
        <end position="84"/>
    </location>
</feature>
<proteinExistence type="predicted"/>
<keyword evidence="1" id="KW-0472">Membrane</keyword>
<evidence type="ECO:0000313" key="2">
    <source>
        <dbReference type="EMBL" id="PIV25486.1"/>
    </source>
</evidence>
<dbReference type="InterPro" id="IPR043993">
    <property type="entry name" value="T4SS_pilin"/>
</dbReference>
<reference evidence="3" key="1">
    <citation type="submission" date="2017-09" db="EMBL/GenBank/DDBJ databases">
        <title>Depth-based differentiation of microbial function through sediment-hosted aquifers and enrichment of novel symbionts in the deep terrestrial subsurface.</title>
        <authorList>
            <person name="Probst A.J."/>
            <person name="Ladd B."/>
            <person name="Jarett J.K."/>
            <person name="Geller-Mcgrath D.E."/>
            <person name="Sieber C.M.K."/>
            <person name="Emerson J.B."/>
            <person name="Anantharaman K."/>
            <person name="Thomas B.C."/>
            <person name="Malmstrom R."/>
            <person name="Stieglmeier M."/>
            <person name="Klingl A."/>
            <person name="Woyke T."/>
            <person name="Ryan C.M."/>
            <person name="Banfield J.F."/>
        </authorList>
    </citation>
    <scope>NUCLEOTIDE SEQUENCE [LARGE SCALE GENOMIC DNA]</scope>
</reference>
<organism evidence="2 3">
    <name type="scientific">Candidatus Berkelbacteria bacterium CG03_land_8_20_14_0_80_40_36</name>
    <dbReference type="NCBI Taxonomy" id="1974509"/>
    <lineage>
        <taxon>Bacteria</taxon>
        <taxon>Candidatus Berkelbacteria</taxon>
    </lineage>
</organism>
<sequence length="112" mass="12313">MLIFTKPPEDLMPGDVADFMTKIVSQILLYSAIIAGIMIVWGGLKIITSGGNEEQVSSGKNIVKWALIGLVVITFSYTLVNFTLKTFIVRDLQKPITPTETTQMKVEPPTTP</sequence>
<dbReference type="AlphaFoldDB" id="A0A2M7CIL4"/>
<dbReference type="Pfam" id="PF18895">
    <property type="entry name" value="T4SS_pilin"/>
    <property type="match status" value="1"/>
</dbReference>
<accession>A0A2M7CIL4</accession>
<protein>
    <recommendedName>
        <fullName evidence="4">DUF5671 domain-containing protein</fullName>
    </recommendedName>
</protein>
<evidence type="ECO:0000256" key="1">
    <source>
        <dbReference type="SAM" id="Phobius"/>
    </source>
</evidence>
<evidence type="ECO:0000313" key="3">
    <source>
        <dbReference type="Proteomes" id="UP000229966"/>
    </source>
</evidence>
<gene>
    <name evidence="2" type="ORF">COS38_01345</name>
</gene>
<evidence type="ECO:0008006" key="4">
    <source>
        <dbReference type="Google" id="ProtNLM"/>
    </source>
</evidence>
<keyword evidence="1" id="KW-1133">Transmembrane helix</keyword>
<name>A0A2M7CIL4_9BACT</name>
<comment type="caution">
    <text evidence="2">The sequence shown here is derived from an EMBL/GenBank/DDBJ whole genome shotgun (WGS) entry which is preliminary data.</text>
</comment>
<dbReference type="Proteomes" id="UP000229966">
    <property type="component" value="Unassembled WGS sequence"/>
</dbReference>
<dbReference type="EMBL" id="PEUM01000035">
    <property type="protein sequence ID" value="PIV25486.1"/>
    <property type="molecule type" value="Genomic_DNA"/>
</dbReference>
<feature type="transmembrane region" description="Helical" evidence="1">
    <location>
        <begin position="27"/>
        <end position="47"/>
    </location>
</feature>